<proteinExistence type="predicted"/>
<dbReference type="InterPro" id="IPR035965">
    <property type="entry name" value="PAS-like_dom_sf"/>
</dbReference>
<name>A0A444MPH8_9SPHI</name>
<feature type="domain" description="PAS" evidence="13">
    <location>
        <begin position="2"/>
        <end position="66"/>
    </location>
</feature>
<dbReference type="SMART" id="SM00387">
    <property type="entry name" value="HATPase_c"/>
    <property type="match status" value="1"/>
</dbReference>
<dbReference type="SUPFAM" id="SSF47384">
    <property type="entry name" value="Homodimeric domain of signal transducing histidine kinase"/>
    <property type="match status" value="1"/>
</dbReference>
<organism evidence="14 15">
    <name type="scientific">Mucilaginibacter gilvus</name>
    <dbReference type="NCBI Taxonomy" id="2305909"/>
    <lineage>
        <taxon>Bacteria</taxon>
        <taxon>Pseudomonadati</taxon>
        <taxon>Bacteroidota</taxon>
        <taxon>Sphingobacteriia</taxon>
        <taxon>Sphingobacteriales</taxon>
        <taxon>Sphingobacteriaceae</taxon>
        <taxon>Mucilaginibacter</taxon>
    </lineage>
</organism>
<evidence type="ECO:0000313" key="15">
    <source>
        <dbReference type="Proteomes" id="UP000286701"/>
    </source>
</evidence>
<dbReference type="PROSITE" id="PS50112">
    <property type="entry name" value="PAS"/>
    <property type="match status" value="2"/>
</dbReference>
<evidence type="ECO:0000256" key="5">
    <source>
        <dbReference type="ARBA" id="ARBA00022692"/>
    </source>
</evidence>
<dbReference type="EC" id="2.7.13.3" evidence="3"/>
<dbReference type="InterPro" id="IPR003594">
    <property type="entry name" value="HATPase_dom"/>
</dbReference>
<dbReference type="NCBIfam" id="TIGR00229">
    <property type="entry name" value="sensory_box"/>
    <property type="match status" value="2"/>
</dbReference>
<keyword evidence="11" id="KW-0472">Membrane</keyword>
<keyword evidence="10" id="KW-0902">Two-component regulatory system</keyword>
<dbReference type="GO" id="GO:0005524">
    <property type="term" value="F:ATP binding"/>
    <property type="evidence" value="ECO:0007669"/>
    <property type="project" value="UniProtKB-KW"/>
</dbReference>
<dbReference type="Pfam" id="PF13426">
    <property type="entry name" value="PAS_9"/>
    <property type="match status" value="1"/>
</dbReference>
<dbReference type="InterPro" id="IPR013656">
    <property type="entry name" value="PAS_4"/>
</dbReference>
<dbReference type="InterPro" id="IPR036890">
    <property type="entry name" value="HATPase_C_sf"/>
</dbReference>
<dbReference type="GO" id="GO:0030295">
    <property type="term" value="F:protein kinase activator activity"/>
    <property type="evidence" value="ECO:0007669"/>
    <property type="project" value="TreeGrafter"/>
</dbReference>
<dbReference type="OrthoDB" id="6231665at2"/>
<comment type="catalytic activity">
    <reaction evidence="1">
        <text>ATP + protein L-histidine = ADP + protein N-phospho-L-histidine.</text>
        <dbReference type="EC" id="2.7.13.3"/>
    </reaction>
</comment>
<dbReference type="GO" id="GO:0007234">
    <property type="term" value="P:osmosensory signaling via phosphorelay pathway"/>
    <property type="evidence" value="ECO:0007669"/>
    <property type="project" value="TreeGrafter"/>
</dbReference>
<dbReference type="PANTHER" id="PTHR42878:SF7">
    <property type="entry name" value="SENSOR HISTIDINE KINASE GLRK"/>
    <property type="match status" value="1"/>
</dbReference>
<keyword evidence="7 14" id="KW-0418">Kinase</keyword>
<sequence>MSESKFDILFYSGTQPMWVFDVDSLRIIEVNSAAIKRYGFTKKEFLSKTIMDLRLPEDIPLVIKVLPDIRGTKTRYREFKHIAKNGRILNVEIMSHPFIYKDLNARLVVAQNIDEKKEILGRLDFTEHKLEQILEETKVGFFQLDYQSHIIYWNQASERLIGYKREYVKGRNLWDVFPELKGSDFYHHYEWALQKLEGVQFTEYFWPVQKWFSIDIYPVADGIIVTINDVTSKQRMEERLLEKIEQMSEVSFLNSHYIRKPIASLLGLTSLFNDGLLAPDEIGDTLQLIRDCAIELDDIVKRVNTKANYTSELTDPEYEMGDFSLNGLLKEVAANLPERVSHKLVLKKKTDFIYFGNRKSIALAVASLVKNAIKFSPKANRVVIDRQIIDNNLVLSVRDFGEGIDQNLINKIFLSFSKKSVARELGTGFQKITEAASKHNGSVWVESMPGKGTTFSMRFPLSNISNVKVRGKHASVFKNPGIEIDYDETAGCIIANWRGFHSLHSVKTGCIQLLEALAAYSCSKILNDNTNVLGTWDNAVDWVVSEWFPLAEAAGLKYIGWVYSPSTFSRLSADLTIEKSTGDITHKTFDKLEEASDWLKTIQ</sequence>
<dbReference type="PROSITE" id="PS50109">
    <property type="entry name" value="HIS_KIN"/>
    <property type="match status" value="1"/>
</dbReference>
<protein>
    <recommendedName>
        <fullName evidence="3">histidine kinase</fullName>
        <ecNumber evidence="3">2.7.13.3</ecNumber>
    </recommendedName>
</protein>
<dbReference type="InterPro" id="IPR050351">
    <property type="entry name" value="BphY/WalK/GraS-like"/>
</dbReference>
<feature type="domain" description="Histidine kinase" evidence="12">
    <location>
        <begin position="253"/>
        <end position="463"/>
    </location>
</feature>
<evidence type="ECO:0000256" key="7">
    <source>
        <dbReference type="ARBA" id="ARBA00022777"/>
    </source>
</evidence>
<evidence type="ECO:0000256" key="11">
    <source>
        <dbReference type="ARBA" id="ARBA00023136"/>
    </source>
</evidence>
<dbReference type="Pfam" id="PF02518">
    <property type="entry name" value="HATPase_c"/>
    <property type="match status" value="1"/>
</dbReference>
<dbReference type="SUPFAM" id="SSF55785">
    <property type="entry name" value="PYP-like sensor domain (PAS domain)"/>
    <property type="match status" value="2"/>
</dbReference>
<dbReference type="InterPro" id="IPR005467">
    <property type="entry name" value="His_kinase_dom"/>
</dbReference>
<evidence type="ECO:0000259" key="13">
    <source>
        <dbReference type="PROSITE" id="PS50112"/>
    </source>
</evidence>
<evidence type="ECO:0000256" key="3">
    <source>
        <dbReference type="ARBA" id="ARBA00012438"/>
    </source>
</evidence>
<dbReference type="GO" id="GO:0000156">
    <property type="term" value="F:phosphorelay response regulator activity"/>
    <property type="evidence" value="ECO:0007669"/>
    <property type="project" value="TreeGrafter"/>
</dbReference>
<gene>
    <name evidence="14" type="ORF">EPL05_11570</name>
</gene>
<dbReference type="GO" id="GO:0016020">
    <property type="term" value="C:membrane"/>
    <property type="evidence" value="ECO:0007669"/>
    <property type="project" value="UniProtKB-SubCell"/>
</dbReference>
<dbReference type="InterPro" id="IPR004358">
    <property type="entry name" value="Sig_transdc_His_kin-like_C"/>
</dbReference>
<evidence type="ECO:0000256" key="4">
    <source>
        <dbReference type="ARBA" id="ARBA00022679"/>
    </source>
</evidence>
<dbReference type="PANTHER" id="PTHR42878">
    <property type="entry name" value="TWO-COMPONENT HISTIDINE KINASE"/>
    <property type="match status" value="1"/>
</dbReference>
<keyword evidence="6" id="KW-0547">Nucleotide-binding</keyword>
<evidence type="ECO:0000256" key="10">
    <source>
        <dbReference type="ARBA" id="ARBA00023012"/>
    </source>
</evidence>
<dbReference type="CDD" id="cd00130">
    <property type="entry name" value="PAS"/>
    <property type="match status" value="2"/>
</dbReference>
<dbReference type="Pfam" id="PF08448">
    <property type="entry name" value="PAS_4"/>
    <property type="match status" value="1"/>
</dbReference>
<keyword evidence="5" id="KW-0812">Transmembrane</keyword>
<dbReference type="AlphaFoldDB" id="A0A444MPH8"/>
<dbReference type="Proteomes" id="UP000286701">
    <property type="component" value="Unassembled WGS sequence"/>
</dbReference>
<dbReference type="Gene3D" id="3.30.565.10">
    <property type="entry name" value="Histidine kinase-like ATPase, C-terminal domain"/>
    <property type="match status" value="1"/>
</dbReference>
<evidence type="ECO:0000256" key="1">
    <source>
        <dbReference type="ARBA" id="ARBA00000085"/>
    </source>
</evidence>
<evidence type="ECO:0000256" key="2">
    <source>
        <dbReference type="ARBA" id="ARBA00004141"/>
    </source>
</evidence>
<keyword evidence="8" id="KW-0067">ATP-binding</keyword>
<dbReference type="EMBL" id="SBIW01000004">
    <property type="protein sequence ID" value="RWY52533.1"/>
    <property type="molecule type" value="Genomic_DNA"/>
</dbReference>
<comment type="subcellular location">
    <subcellularLocation>
        <location evidence="2">Membrane</location>
        <topology evidence="2">Multi-pass membrane protein</topology>
    </subcellularLocation>
</comment>
<keyword evidence="4" id="KW-0808">Transferase</keyword>
<dbReference type="SUPFAM" id="SSF55874">
    <property type="entry name" value="ATPase domain of HSP90 chaperone/DNA topoisomerase II/histidine kinase"/>
    <property type="match status" value="1"/>
</dbReference>
<dbReference type="SMART" id="SM00091">
    <property type="entry name" value="PAS"/>
    <property type="match status" value="2"/>
</dbReference>
<evidence type="ECO:0000256" key="6">
    <source>
        <dbReference type="ARBA" id="ARBA00022741"/>
    </source>
</evidence>
<dbReference type="Gene3D" id="3.30.450.20">
    <property type="entry name" value="PAS domain"/>
    <property type="match status" value="2"/>
</dbReference>
<keyword evidence="15" id="KW-1185">Reference proteome</keyword>
<evidence type="ECO:0000256" key="8">
    <source>
        <dbReference type="ARBA" id="ARBA00022840"/>
    </source>
</evidence>
<reference evidence="14 15" key="1">
    <citation type="submission" date="2019-01" db="EMBL/GenBank/DDBJ databases">
        <title>Mucilaginibacter antarcticum sp. nov., isolated from antarctic soil.</title>
        <authorList>
            <person name="Yan Y.-Q."/>
            <person name="Du Z.-J."/>
        </authorList>
    </citation>
    <scope>NUCLEOTIDE SEQUENCE [LARGE SCALE GENOMIC DNA]</scope>
    <source>
        <strain evidence="14 15">F01003</strain>
    </source>
</reference>
<dbReference type="PRINTS" id="PR00344">
    <property type="entry name" value="BCTRLSENSOR"/>
</dbReference>
<dbReference type="InterPro" id="IPR000014">
    <property type="entry name" value="PAS"/>
</dbReference>
<evidence type="ECO:0000259" key="12">
    <source>
        <dbReference type="PROSITE" id="PS50109"/>
    </source>
</evidence>
<dbReference type="GO" id="GO:0000155">
    <property type="term" value="F:phosphorelay sensor kinase activity"/>
    <property type="evidence" value="ECO:0007669"/>
    <property type="project" value="InterPro"/>
</dbReference>
<accession>A0A444MPH8</accession>
<keyword evidence="9" id="KW-1133">Transmembrane helix</keyword>
<feature type="domain" description="PAS" evidence="13">
    <location>
        <begin position="126"/>
        <end position="173"/>
    </location>
</feature>
<evidence type="ECO:0000313" key="14">
    <source>
        <dbReference type="EMBL" id="RWY52533.1"/>
    </source>
</evidence>
<dbReference type="InterPro" id="IPR036097">
    <property type="entry name" value="HisK_dim/P_sf"/>
</dbReference>
<comment type="caution">
    <text evidence="14">The sequence shown here is derived from an EMBL/GenBank/DDBJ whole genome shotgun (WGS) entry which is preliminary data.</text>
</comment>
<dbReference type="RefSeq" id="WP_128534120.1">
    <property type="nucleotide sequence ID" value="NZ_SBIW01000004.1"/>
</dbReference>
<evidence type="ECO:0000256" key="9">
    <source>
        <dbReference type="ARBA" id="ARBA00022989"/>
    </source>
</evidence>